<dbReference type="STRING" id="67331.SAMN04490357_7046"/>
<dbReference type="GO" id="GO:0000287">
    <property type="term" value="F:magnesium ion binding"/>
    <property type="evidence" value="ECO:0007669"/>
    <property type="project" value="InterPro"/>
</dbReference>
<dbReference type="Gene3D" id="3.40.50.2020">
    <property type="match status" value="2"/>
</dbReference>
<feature type="domain" description="Ribose-phosphate pyrophosphokinase N-terminal" evidence="8">
    <location>
        <begin position="5"/>
        <end position="120"/>
    </location>
</feature>
<dbReference type="GO" id="GO:0005524">
    <property type="term" value="F:ATP binding"/>
    <property type="evidence" value="ECO:0007669"/>
    <property type="project" value="UniProtKB-KW"/>
</dbReference>
<comment type="catalytic activity">
    <reaction evidence="7">
        <text>D-ribose 5-phosphate + ATP = 5-phospho-alpha-D-ribose 1-diphosphate + AMP + H(+)</text>
        <dbReference type="Rhea" id="RHEA:15609"/>
        <dbReference type="ChEBI" id="CHEBI:15378"/>
        <dbReference type="ChEBI" id="CHEBI:30616"/>
        <dbReference type="ChEBI" id="CHEBI:58017"/>
        <dbReference type="ChEBI" id="CHEBI:78346"/>
        <dbReference type="ChEBI" id="CHEBI:456215"/>
        <dbReference type="EC" id="2.7.6.1"/>
    </reaction>
</comment>
<dbReference type="PANTHER" id="PTHR10210:SF32">
    <property type="entry name" value="RIBOSE-PHOSPHATE PYROPHOSPHOKINASE 2"/>
    <property type="match status" value="1"/>
</dbReference>
<dbReference type="NCBIfam" id="TIGR01251">
    <property type="entry name" value="ribP_PPkin"/>
    <property type="match status" value="1"/>
</dbReference>
<gene>
    <name evidence="9" type="ORF">SAMN04490357_7046</name>
</gene>
<evidence type="ECO:0000259" key="8">
    <source>
        <dbReference type="Pfam" id="PF13793"/>
    </source>
</evidence>
<evidence type="ECO:0000256" key="6">
    <source>
        <dbReference type="ARBA" id="ARBA00022840"/>
    </source>
</evidence>
<dbReference type="PANTHER" id="PTHR10210">
    <property type="entry name" value="RIBOSE-PHOSPHATE DIPHOSPHOKINASE FAMILY MEMBER"/>
    <property type="match status" value="1"/>
</dbReference>
<dbReference type="NCBIfam" id="NF002320">
    <property type="entry name" value="PRK01259.1"/>
    <property type="match status" value="1"/>
</dbReference>
<proteinExistence type="predicted"/>
<evidence type="ECO:0000256" key="3">
    <source>
        <dbReference type="ARBA" id="ARBA00022727"/>
    </source>
</evidence>
<evidence type="ECO:0000256" key="2">
    <source>
        <dbReference type="ARBA" id="ARBA00022679"/>
    </source>
</evidence>
<dbReference type="SUPFAM" id="SSF53271">
    <property type="entry name" value="PRTase-like"/>
    <property type="match status" value="1"/>
</dbReference>
<dbReference type="EMBL" id="FNTD01000004">
    <property type="protein sequence ID" value="SEE13866.1"/>
    <property type="molecule type" value="Genomic_DNA"/>
</dbReference>
<dbReference type="CDD" id="cd06223">
    <property type="entry name" value="PRTases_typeI"/>
    <property type="match status" value="1"/>
</dbReference>
<dbReference type="Proteomes" id="UP000182375">
    <property type="component" value="Unassembled WGS sequence"/>
</dbReference>
<dbReference type="Pfam" id="PF14572">
    <property type="entry name" value="Pribosyl_synth"/>
    <property type="match status" value="1"/>
</dbReference>
<dbReference type="InterPro" id="IPR005946">
    <property type="entry name" value="Rib-P_diPkinase"/>
</dbReference>
<dbReference type="GO" id="GO:0006164">
    <property type="term" value="P:purine nucleotide biosynthetic process"/>
    <property type="evidence" value="ECO:0007669"/>
    <property type="project" value="TreeGrafter"/>
</dbReference>
<dbReference type="InterPro" id="IPR029057">
    <property type="entry name" value="PRTase-like"/>
</dbReference>
<evidence type="ECO:0000256" key="7">
    <source>
        <dbReference type="ARBA" id="ARBA00049535"/>
    </source>
</evidence>
<keyword evidence="3" id="KW-0545">Nucleotide biosynthesis</keyword>
<dbReference type="SMART" id="SM01400">
    <property type="entry name" value="Pribosyltran_N"/>
    <property type="match status" value="1"/>
</dbReference>
<keyword evidence="5 9" id="KW-0418">Kinase</keyword>
<evidence type="ECO:0000313" key="10">
    <source>
        <dbReference type="Proteomes" id="UP000182375"/>
    </source>
</evidence>
<dbReference type="Pfam" id="PF13793">
    <property type="entry name" value="Pribosyltran_N"/>
    <property type="match status" value="1"/>
</dbReference>
<dbReference type="AlphaFoldDB" id="A0A1H5GDQ6"/>
<evidence type="ECO:0000256" key="4">
    <source>
        <dbReference type="ARBA" id="ARBA00022741"/>
    </source>
</evidence>
<keyword evidence="4" id="KW-0547">Nucleotide-binding</keyword>
<sequence>MRDIAVFSGSAHPDLAAEVCAHLGVPLSPTRISRFANDCLEVQLQANCRERDVFLIQPLVKPVQEHLVELLLMCDAARGASASRITVVMPHYSYARSDKKDAPRISIGGRLVADLMVAAGASRVLAMTLHSPQVHGFFSVPVDHLHALRELADHFRQYDLSRTTVVSPDLGNAKEAAAFARRIGAQVAAGAKQRYADDRVSISSVIGEIAGRDVIVLDDEIAKGSTVLELLDRLRESGPRSIRVACTHGLFASGALKRLGEQPDVLEIVCTNTVPIPADEHTEKLRVLSTAPALAEAVRRIHDGESVSALFEEDCGAAHHEPEAAPACSRAASGVACGGSSRDRPVTRSTRRVSGWVHTRCSRPSPAWTWARAR</sequence>
<evidence type="ECO:0000256" key="5">
    <source>
        <dbReference type="ARBA" id="ARBA00022777"/>
    </source>
</evidence>
<dbReference type="GO" id="GO:0006015">
    <property type="term" value="P:5-phosphoribose 1-diphosphate biosynthetic process"/>
    <property type="evidence" value="ECO:0007669"/>
    <property type="project" value="TreeGrafter"/>
</dbReference>
<dbReference type="GO" id="GO:0016301">
    <property type="term" value="F:kinase activity"/>
    <property type="evidence" value="ECO:0007669"/>
    <property type="project" value="UniProtKB-KW"/>
</dbReference>
<dbReference type="GO" id="GO:0002189">
    <property type="term" value="C:ribose phosphate diphosphokinase complex"/>
    <property type="evidence" value="ECO:0007669"/>
    <property type="project" value="TreeGrafter"/>
</dbReference>
<protein>
    <recommendedName>
        <fullName evidence="1">ribose-phosphate diphosphokinase</fullName>
        <ecNumber evidence="1">2.7.6.1</ecNumber>
    </recommendedName>
</protein>
<dbReference type="InterPro" id="IPR000836">
    <property type="entry name" value="PRTase_dom"/>
</dbReference>
<keyword evidence="6" id="KW-0067">ATP-binding</keyword>
<name>A0A1H5GDQ6_9ACTN</name>
<keyword evidence="2" id="KW-0808">Transferase</keyword>
<dbReference type="InterPro" id="IPR029099">
    <property type="entry name" value="Pribosyltran_N"/>
</dbReference>
<dbReference type="GO" id="GO:0004749">
    <property type="term" value="F:ribose phosphate diphosphokinase activity"/>
    <property type="evidence" value="ECO:0007669"/>
    <property type="project" value="UniProtKB-EC"/>
</dbReference>
<evidence type="ECO:0000256" key="1">
    <source>
        <dbReference type="ARBA" id="ARBA00013247"/>
    </source>
</evidence>
<dbReference type="GO" id="GO:0005737">
    <property type="term" value="C:cytoplasm"/>
    <property type="evidence" value="ECO:0007669"/>
    <property type="project" value="TreeGrafter"/>
</dbReference>
<reference evidence="9 10" key="1">
    <citation type="submission" date="2016-10" db="EMBL/GenBank/DDBJ databases">
        <authorList>
            <person name="de Groot N.N."/>
        </authorList>
    </citation>
    <scope>NUCLEOTIDE SEQUENCE [LARGE SCALE GENOMIC DNA]</scope>
    <source>
        <strain evidence="9 10">DSM 40306</strain>
    </source>
</reference>
<organism evidence="9 10">
    <name type="scientific">Streptomyces misionensis</name>
    <dbReference type="NCBI Taxonomy" id="67331"/>
    <lineage>
        <taxon>Bacteria</taxon>
        <taxon>Bacillati</taxon>
        <taxon>Actinomycetota</taxon>
        <taxon>Actinomycetes</taxon>
        <taxon>Kitasatosporales</taxon>
        <taxon>Streptomycetaceae</taxon>
        <taxon>Streptomyces</taxon>
    </lineage>
</organism>
<accession>A0A1H5GDQ6</accession>
<dbReference type="FunFam" id="3.40.50.2020:FF:000055">
    <property type="entry name" value="Ribose-phosphate pyrophosphokinase"/>
    <property type="match status" value="1"/>
</dbReference>
<dbReference type="EC" id="2.7.6.1" evidence="1"/>
<evidence type="ECO:0000313" key="9">
    <source>
        <dbReference type="EMBL" id="SEE13866.1"/>
    </source>
</evidence>